<evidence type="ECO:0000313" key="2">
    <source>
        <dbReference type="Proteomes" id="UP000314294"/>
    </source>
</evidence>
<protein>
    <submittedName>
        <fullName evidence="1">Uncharacterized protein</fullName>
    </submittedName>
</protein>
<proteinExistence type="predicted"/>
<sequence>MALTHLVNLDSLACGLGLRINGSDDTRLDMGSGWWVDQGLLLPRGAGEAAAGWLDADAWEAEQYSD</sequence>
<organism evidence="1 2">
    <name type="scientific">Liparis tanakae</name>
    <name type="common">Tanaka's snailfish</name>
    <dbReference type="NCBI Taxonomy" id="230148"/>
    <lineage>
        <taxon>Eukaryota</taxon>
        <taxon>Metazoa</taxon>
        <taxon>Chordata</taxon>
        <taxon>Craniata</taxon>
        <taxon>Vertebrata</taxon>
        <taxon>Euteleostomi</taxon>
        <taxon>Actinopterygii</taxon>
        <taxon>Neopterygii</taxon>
        <taxon>Teleostei</taxon>
        <taxon>Neoteleostei</taxon>
        <taxon>Acanthomorphata</taxon>
        <taxon>Eupercaria</taxon>
        <taxon>Perciformes</taxon>
        <taxon>Cottioidei</taxon>
        <taxon>Cottales</taxon>
        <taxon>Liparidae</taxon>
        <taxon>Liparis</taxon>
    </lineage>
</organism>
<dbReference type="Proteomes" id="UP000314294">
    <property type="component" value="Unassembled WGS sequence"/>
</dbReference>
<keyword evidence="2" id="KW-1185">Reference proteome</keyword>
<reference evidence="1 2" key="1">
    <citation type="submission" date="2019-03" db="EMBL/GenBank/DDBJ databases">
        <title>First draft genome of Liparis tanakae, snailfish: a comprehensive survey of snailfish specific genes.</title>
        <authorList>
            <person name="Kim W."/>
            <person name="Song I."/>
            <person name="Jeong J.-H."/>
            <person name="Kim D."/>
            <person name="Kim S."/>
            <person name="Ryu S."/>
            <person name="Song J.Y."/>
            <person name="Lee S.K."/>
        </authorList>
    </citation>
    <scope>NUCLEOTIDE SEQUENCE [LARGE SCALE GENOMIC DNA]</scope>
    <source>
        <tissue evidence="1">Muscle</tissue>
    </source>
</reference>
<comment type="caution">
    <text evidence="1">The sequence shown here is derived from an EMBL/GenBank/DDBJ whole genome shotgun (WGS) entry which is preliminary data.</text>
</comment>
<dbReference type="AlphaFoldDB" id="A0A4Z2J5B9"/>
<accession>A0A4Z2J5B9</accession>
<evidence type="ECO:0000313" key="1">
    <source>
        <dbReference type="EMBL" id="TNN85376.1"/>
    </source>
</evidence>
<name>A0A4Z2J5B9_9TELE</name>
<gene>
    <name evidence="1" type="ORF">EYF80_004398</name>
</gene>
<dbReference type="EMBL" id="SRLO01000021">
    <property type="protein sequence ID" value="TNN85376.1"/>
    <property type="molecule type" value="Genomic_DNA"/>
</dbReference>